<dbReference type="PANTHER" id="PTHR32097:SF4">
    <property type="entry name" value="GENERAL STRESS PROTEIN 16U"/>
    <property type="match status" value="1"/>
</dbReference>
<evidence type="ECO:0000259" key="2">
    <source>
        <dbReference type="Pfam" id="PF02342"/>
    </source>
</evidence>
<dbReference type="RefSeq" id="WP_378615926.1">
    <property type="nucleotide sequence ID" value="NZ_JBHSAX010000023.1"/>
</dbReference>
<name>A0ABV8E1C1_9NOCA</name>
<comment type="caution">
    <text evidence="3">The sequence shown here is derived from an EMBL/GenBank/DDBJ whole genome shotgun (WGS) entry which is preliminary data.</text>
</comment>
<gene>
    <name evidence="3" type="ORF">ACFO0B_27590</name>
</gene>
<sequence length="492" mass="52762">MTSPILQRGQNLVIPAGVQRVVAVIGWGASGVEVDASALLLGDDHKVRSDADFVFYNQPHSADGSVRFRAGAGGPANQALIDIGLTDVPAGVRTIALVGSVDTGTFGALGELSLTILGESGEPLATFATADATTESAFLFGEVYRRDDTWKVRAMGQGWDSGLAGLATDFGVSVADDDIAPEVSTPDLAPSDTEHAADPVYPLWGQNRSWQSYDLAIEKEFLPAIRSLYPPETSGRYGDLSPVVRLVPEPDGPRGPWSVSVRAAGRTIGYLKPGDAQTWAPPLRRIVASGLFPITSSTIRLHEYDDWEGRTEVDADVRIGLEEPVLAIPVNDPPKSPYTLLPRSRIVQVTKEHEHFGALSRFVPEGGIGLLFVTLHENSAPGSRAKPHVEVRVDGMRVGQLTPQTSQRFLPMIQHLESRGLLTACWGEITGSSVAAKLRIDAVKANEASPAVLDGPPITVPLLRPPLRDPRDYDLTAMRPHLAPLPPARHSP</sequence>
<comment type="similarity">
    <text evidence="1">Belongs to the CAPAB/TerDEXZ family.</text>
</comment>
<accession>A0ABV8E1C1</accession>
<dbReference type="CDD" id="cd06974">
    <property type="entry name" value="TerD_like"/>
    <property type="match status" value="1"/>
</dbReference>
<reference evidence="4" key="1">
    <citation type="journal article" date="2019" name="Int. J. Syst. Evol. Microbiol.">
        <title>The Global Catalogue of Microorganisms (GCM) 10K type strain sequencing project: providing services to taxonomists for standard genome sequencing and annotation.</title>
        <authorList>
            <consortium name="The Broad Institute Genomics Platform"/>
            <consortium name="The Broad Institute Genome Sequencing Center for Infectious Disease"/>
            <person name="Wu L."/>
            <person name="Ma J."/>
        </authorList>
    </citation>
    <scope>NUCLEOTIDE SEQUENCE [LARGE SCALE GENOMIC DNA]</scope>
    <source>
        <strain evidence="4">CGMCC 4.7330</strain>
    </source>
</reference>
<dbReference type="EMBL" id="JBHSAX010000023">
    <property type="protein sequence ID" value="MFC3965769.1"/>
    <property type="molecule type" value="Genomic_DNA"/>
</dbReference>
<dbReference type="Gene3D" id="2.60.60.30">
    <property type="entry name" value="sav2460 like domains"/>
    <property type="match status" value="1"/>
</dbReference>
<evidence type="ECO:0000313" key="4">
    <source>
        <dbReference type="Proteomes" id="UP001595696"/>
    </source>
</evidence>
<dbReference type="InterPro" id="IPR003325">
    <property type="entry name" value="TerD"/>
</dbReference>
<dbReference type="InterPro" id="IPR051324">
    <property type="entry name" value="Stress/Tellurium_Resist"/>
</dbReference>
<dbReference type="PANTHER" id="PTHR32097">
    <property type="entry name" value="CAMP-BINDING PROTEIN 1-RELATED"/>
    <property type="match status" value="1"/>
</dbReference>
<evidence type="ECO:0000313" key="3">
    <source>
        <dbReference type="EMBL" id="MFC3965769.1"/>
    </source>
</evidence>
<protein>
    <submittedName>
        <fullName evidence="3">TerD family protein</fullName>
    </submittedName>
</protein>
<organism evidence="3 4">
    <name type="scientific">Nocardia jiangsuensis</name>
    <dbReference type="NCBI Taxonomy" id="1691563"/>
    <lineage>
        <taxon>Bacteria</taxon>
        <taxon>Bacillati</taxon>
        <taxon>Actinomycetota</taxon>
        <taxon>Actinomycetes</taxon>
        <taxon>Mycobacteriales</taxon>
        <taxon>Nocardiaceae</taxon>
        <taxon>Nocardia</taxon>
    </lineage>
</organism>
<dbReference type="Pfam" id="PF02342">
    <property type="entry name" value="TerD"/>
    <property type="match status" value="1"/>
</dbReference>
<keyword evidence="4" id="KW-1185">Reference proteome</keyword>
<feature type="domain" description="TerD" evidence="2">
    <location>
        <begin position="6"/>
        <end position="170"/>
    </location>
</feature>
<dbReference type="Proteomes" id="UP001595696">
    <property type="component" value="Unassembled WGS sequence"/>
</dbReference>
<evidence type="ECO:0000256" key="1">
    <source>
        <dbReference type="ARBA" id="ARBA00008775"/>
    </source>
</evidence>
<proteinExistence type="inferred from homology"/>